<evidence type="ECO:0000256" key="1">
    <source>
        <dbReference type="ARBA" id="ARBA00001593"/>
    </source>
</evidence>
<accession>A0A2V2WJ63</accession>
<dbReference type="VEuPathDB" id="TriTrypDB:Tc_MARK_6603"/>
<protein>
    <recommendedName>
        <fullName evidence="6">adenylate cyclase</fullName>
        <ecNumber evidence="6">4.6.1.1</ecNumber>
    </recommendedName>
    <alternativeName>
        <fullName evidence="18">ATP pyrophosphate-lyase</fullName>
    </alternativeName>
    <alternativeName>
        <fullName evidence="19">Adenylyl cyclase</fullName>
    </alternativeName>
</protein>
<evidence type="ECO:0000256" key="3">
    <source>
        <dbReference type="ARBA" id="ARBA00002708"/>
    </source>
</evidence>
<sequence length="227" mass="25364">MTARRLIDVIAGGAALLLVAVLLYFCHSLRDNANAPKERLHPVTIVFTDIESSTLLWAECPEVMPDAVATHHHLIRSLMARYHCYELKTIGDSFMIACKRVFAAVQIVREPQRVFLQQDWGTSVIDDAYHMFEGGRAGEDGEYEPPTARLNAAVYRQYWGGLRVRVGVCTGLCDIRRDEVTKGFDCYGETSNTAARTESVGNGGQLLLTRAAYLALWHCAACRSPWR</sequence>
<dbReference type="VEuPathDB" id="TriTrypDB:C3747_96g19"/>
<keyword evidence="15 22" id="KW-0675">Receptor</keyword>
<keyword evidence="17" id="KW-0456">Lyase</keyword>
<evidence type="ECO:0000256" key="4">
    <source>
        <dbReference type="ARBA" id="ARBA00004141"/>
    </source>
</evidence>
<dbReference type="PANTHER" id="PTHR43081">
    <property type="entry name" value="ADENYLATE CYCLASE, TERMINAL-DIFFERENTIATION SPECIFIC-RELATED"/>
    <property type="match status" value="1"/>
</dbReference>
<gene>
    <name evidence="22" type="ORF">C3747_96g19</name>
    <name evidence="23" type="ORF">C3747_96g25</name>
    <name evidence="24" type="ORF">C3747_96g31</name>
</gene>
<evidence type="ECO:0000256" key="13">
    <source>
        <dbReference type="ARBA" id="ARBA00022998"/>
    </source>
</evidence>
<comment type="similarity">
    <text evidence="5">Belongs to the adenylyl cyclase class-3 family.</text>
</comment>
<dbReference type="VEuPathDB" id="TriTrypDB:TcCL_ESM02721"/>
<evidence type="ECO:0000256" key="9">
    <source>
        <dbReference type="ARBA" id="ARBA00022741"/>
    </source>
</evidence>
<dbReference type="GO" id="GO:0035556">
    <property type="term" value="P:intracellular signal transduction"/>
    <property type="evidence" value="ECO:0007669"/>
    <property type="project" value="InterPro"/>
</dbReference>
<evidence type="ECO:0000256" key="6">
    <source>
        <dbReference type="ARBA" id="ARBA00012201"/>
    </source>
</evidence>
<reference evidence="22 25" key="1">
    <citation type="journal article" date="2018" name="Microb. Genom.">
        <title>Expanding an expanded genome: long-read sequencing of Trypanosoma cruzi.</title>
        <authorList>
            <person name="Berna L."/>
            <person name="Rodriguez M."/>
            <person name="Chiribao M.L."/>
            <person name="Parodi-Talice A."/>
            <person name="Pita S."/>
            <person name="Rijo G."/>
            <person name="Alvarez-Valin F."/>
            <person name="Robello C."/>
        </authorList>
    </citation>
    <scope>NUCLEOTIDE SEQUENCE [LARGE SCALE GENOMIC DNA]</scope>
    <source>
        <strain evidence="22 25">TCC</strain>
    </source>
</reference>
<evidence type="ECO:0000256" key="19">
    <source>
        <dbReference type="ARBA" id="ARBA00032637"/>
    </source>
</evidence>
<dbReference type="PROSITE" id="PS50125">
    <property type="entry name" value="GUANYLATE_CYCLASE_2"/>
    <property type="match status" value="1"/>
</dbReference>
<dbReference type="Pfam" id="PF00211">
    <property type="entry name" value="Guanylate_cyc"/>
    <property type="match status" value="1"/>
</dbReference>
<dbReference type="SUPFAM" id="SSF55073">
    <property type="entry name" value="Nucleotide cyclase"/>
    <property type="match status" value="1"/>
</dbReference>
<dbReference type="Gene3D" id="3.30.70.1230">
    <property type="entry name" value="Nucleotide cyclase"/>
    <property type="match status" value="1"/>
</dbReference>
<keyword evidence="12 20" id="KW-1133">Transmembrane helix</keyword>
<evidence type="ECO:0000256" key="2">
    <source>
        <dbReference type="ARBA" id="ARBA00001946"/>
    </source>
</evidence>
<dbReference type="GO" id="GO:0046872">
    <property type="term" value="F:metal ion binding"/>
    <property type="evidence" value="ECO:0007669"/>
    <property type="project" value="UniProtKB-KW"/>
</dbReference>
<evidence type="ECO:0000256" key="15">
    <source>
        <dbReference type="ARBA" id="ARBA00023170"/>
    </source>
</evidence>
<dbReference type="EMBL" id="PRFC01000096">
    <property type="protein sequence ID" value="PWV07893.1"/>
    <property type="molecule type" value="Genomic_DNA"/>
</dbReference>
<dbReference type="GO" id="GO:0006171">
    <property type="term" value="P:cAMP biosynthetic process"/>
    <property type="evidence" value="ECO:0007669"/>
    <property type="project" value="UniProtKB-KW"/>
</dbReference>
<keyword evidence="9" id="KW-0547">Nucleotide-binding</keyword>
<feature type="domain" description="Guanylate cyclase" evidence="21">
    <location>
        <begin position="44"/>
        <end position="198"/>
    </location>
</feature>
<evidence type="ECO:0000313" key="24">
    <source>
        <dbReference type="EMBL" id="PWV07893.1"/>
    </source>
</evidence>
<evidence type="ECO:0000256" key="7">
    <source>
        <dbReference type="ARBA" id="ARBA00022692"/>
    </source>
</evidence>
<dbReference type="GO" id="GO:0004016">
    <property type="term" value="F:adenylate cyclase activity"/>
    <property type="evidence" value="ECO:0007669"/>
    <property type="project" value="UniProtKB-EC"/>
</dbReference>
<evidence type="ECO:0000313" key="25">
    <source>
        <dbReference type="Proteomes" id="UP000246078"/>
    </source>
</evidence>
<evidence type="ECO:0000259" key="21">
    <source>
        <dbReference type="PROSITE" id="PS50125"/>
    </source>
</evidence>
<evidence type="ECO:0000256" key="5">
    <source>
        <dbReference type="ARBA" id="ARBA00005381"/>
    </source>
</evidence>
<dbReference type="AlphaFoldDB" id="A0A2V2WJ63"/>
<keyword evidence="14 20" id="KW-0472">Membrane</keyword>
<comment type="caution">
    <text evidence="22">The sequence shown here is derived from an EMBL/GenBank/DDBJ whole genome shotgun (WGS) entry which is preliminary data.</text>
</comment>
<dbReference type="FunFam" id="3.30.70.1230:FF:000022">
    <property type="entry name" value="Receptor-type adenylate cyclase GRESAG 4, putative"/>
    <property type="match status" value="1"/>
</dbReference>
<feature type="transmembrane region" description="Helical" evidence="20">
    <location>
        <begin position="7"/>
        <end position="25"/>
    </location>
</feature>
<keyword evidence="8" id="KW-0479">Metal-binding</keyword>
<dbReference type="EMBL" id="PRFC01000096">
    <property type="protein sequence ID" value="PWV07883.1"/>
    <property type="molecule type" value="Genomic_DNA"/>
</dbReference>
<dbReference type="PANTHER" id="PTHR43081:SF1">
    <property type="entry name" value="ADENYLATE CYCLASE, TERMINAL-DIFFERENTIATION SPECIFIC"/>
    <property type="match status" value="1"/>
</dbReference>
<keyword evidence="13" id="KW-0115">cAMP biosynthesis</keyword>
<dbReference type="GO" id="GO:0005524">
    <property type="term" value="F:ATP binding"/>
    <property type="evidence" value="ECO:0007669"/>
    <property type="project" value="UniProtKB-KW"/>
</dbReference>
<evidence type="ECO:0000256" key="12">
    <source>
        <dbReference type="ARBA" id="ARBA00022989"/>
    </source>
</evidence>
<dbReference type="InterPro" id="IPR050697">
    <property type="entry name" value="Adenylyl/Guanylyl_Cyclase_3/4"/>
</dbReference>
<dbReference type="SMART" id="SM00044">
    <property type="entry name" value="CYCc"/>
    <property type="match status" value="1"/>
</dbReference>
<dbReference type="InterPro" id="IPR001054">
    <property type="entry name" value="A/G_cyclase"/>
</dbReference>
<keyword evidence="10" id="KW-0067">ATP-binding</keyword>
<comment type="subcellular location">
    <subcellularLocation>
        <location evidence="4">Membrane</location>
        <topology evidence="4">Multi-pass membrane protein</topology>
    </subcellularLocation>
</comment>
<evidence type="ECO:0000256" key="18">
    <source>
        <dbReference type="ARBA" id="ARBA00032597"/>
    </source>
</evidence>
<evidence type="ECO:0000256" key="10">
    <source>
        <dbReference type="ARBA" id="ARBA00022840"/>
    </source>
</evidence>
<proteinExistence type="inferred from homology"/>
<keyword evidence="7 20" id="KW-0812">Transmembrane</keyword>
<organism evidence="22 25">
    <name type="scientific">Trypanosoma cruzi</name>
    <dbReference type="NCBI Taxonomy" id="5693"/>
    <lineage>
        <taxon>Eukaryota</taxon>
        <taxon>Discoba</taxon>
        <taxon>Euglenozoa</taxon>
        <taxon>Kinetoplastea</taxon>
        <taxon>Metakinetoplastina</taxon>
        <taxon>Trypanosomatida</taxon>
        <taxon>Trypanosomatidae</taxon>
        <taxon>Trypanosoma</taxon>
        <taxon>Schizotrypanum</taxon>
    </lineage>
</organism>
<dbReference type="VEuPathDB" id="TriTrypDB:TcYC6_0108950"/>
<comment type="function">
    <text evidence="3">Could act as a receptor for an unknown ligand.</text>
</comment>
<dbReference type="VEuPathDB" id="TriTrypDB:TcBrA4_0033610"/>
<dbReference type="Proteomes" id="UP000246078">
    <property type="component" value="Unassembled WGS sequence"/>
</dbReference>
<evidence type="ECO:0000313" key="23">
    <source>
        <dbReference type="EMBL" id="PWV07888.1"/>
    </source>
</evidence>
<evidence type="ECO:0000256" key="14">
    <source>
        <dbReference type="ARBA" id="ARBA00023136"/>
    </source>
</evidence>
<dbReference type="VEuPathDB" id="TriTrypDB:C3747_96g31"/>
<evidence type="ECO:0000256" key="8">
    <source>
        <dbReference type="ARBA" id="ARBA00022723"/>
    </source>
</evidence>
<dbReference type="EMBL" id="PRFC01000096">
    <property type="protein sequence ID" value="PWV07888.1"/>
    <property type="molecule type" value="Genomic_DNA"/>
</dbReference>
<evidence type="ECO:0000313" key="22">
    <source>
        <dbReference type="EMBL" id="PWV07883.1"/>
    </source>
</evidence>
<dbReference type="EC" id="4.6.1.1" evidence="6"/>
<comment type="catalytic activity">
    <reaction evidence="1">
        <text>ATP = 3',5'-cyclic AMP + diphosphate</text>
        <dbReference type="Rhea" id="RHEA:15389"/>
        <dbReference type="ChEBI" id="CHEBI:30616"/>
        <dbReference type="ChEBI" id="CHEBI:33019"/>
        <dbReference type="ChEBI" id="CHEBI:58165"/>
        <dbReference type="EC" id="4.6.1.1"/>
    </reaction>
</comment>
<evidence type="ECO:0000256" key="11">
    <source>
        <dbReference type="ARBA" id="ARBA00022842"/>
    </source>
</evidence>
<dbReference type="VEuPathDB" id="TriTrypDB:C3747_96g25"/>
<dbReference type="GO" id="GO:0016020">
    <property type="term" value="C:membrane"/>
    <property type="evidence" value="ECO:0007669"/>
    <property type="project" value="UniProtKB-SubCell"/>
</dbReference>
<name>A0A2V2WJ63_TRYCR</name>
<keyword evidence="11" id="KW-0460">Magnesium</keyword>
<evidence type="ECO:0000256" key="16">
    <source>
        <dbReference type="ARBA" id="ARBA00023180"/>
    </source>
</evidence>
<dbReference type="InterPro" id="IPR029787">
    <property type="entry name" value="Nucleotide_cyclase"/>
</dbReference>
<keyword evidence="16" id="KW-0325">Glycoprotein</keyword>
<evidence type="ECO:0000256" key="20">
    <source>
        <dbReference type="SAM" id="Phobius"/>
    </source>
</evidence>
<comment type="cofactor">
    <cofactor evidence="2">
        <name>Mg(2+)</name>
        <dbReference type="ChEBI" id="CHEBI:18420"/>
    </cofactor>
</comment>
<evidence type="ECO:0000256" key="17">
    <source>
        <dbReference type="ARBA" id="ARBA00023239"/>
    </source>
</evidence>